<proteinExistence type="predicted"/>
<dbReference type="Pfam" id="PF01126">
    <property type="entry name" value="Heme_oxygenase"/>
    <property type="match status" value="1"/>
</dbReference>
<dbReference type="GO" id="GO:0004392">
    <property type="term" value="F:heme oxygenase (decyclizing) activity"/>
    <property type="evidence" value="ECO:0007669"/>
    <property type="project" value="InterPro"/>
</dbReference>
<dbReference type="GO" id="GO:0006788">
    <property type="term" value="P:heme oxidation"/>
    <property type="evidence" value="ECO:0007669"/>
    <property type="project" value="InterPro"/>
</dbReference>
<dbReference type="InterPro" id="IPR016053">
    <property type="entry name" value="Haem_Oase-like"/>
</dbReference>
<dbReference type="Gene3D" id="1.20.910.10">
    <property type="entry name" value="Heme oxygenase-like"/>
    <property type="match status" value="1"/>
</dbReference>
<organism evidence="1 2">
    <name type="scientific">Roseibium suaedae</name>
    <dbReference type="NCBI Taxonomy" id="735517"/>
    <lineage>
        <taxon>Bacteria</taxon>
        <taxon>Pseudomonadati</taxon>
        <taxon>Pseudomonadota</taxon>
        <taxon>Alphaproteobacteria</taxon>
        <taxon>Hyphomicrobiales</taxon>
        <taxon>Stappiaceae</taxon>
        <taxon>Roseibium</taxon>
    </lineage>
</organism>
<dbReference type="Proteomes" id="UP000186002">
    <property type="component" value="Unassembled WGS sequence"/>
</dbReference>
<dbReference type="SUPFAM" id="SSF48613">
    <property type="entry name" value="Heme oxygenase-like"/>
    <property type="match status" value="1"/>
</dbReference>
<protein>
    <submittedName>
        <fullName evidence="1">Heme oxygenase</fullName>
    </submittedName>
</protein>
<evidence type="ECO:0000313" key="2">
    <source>
        <dbReference type="Proteomes" id="UP000186002"/>
    </source>
</evidence>
<dbReference type="STRING" id="735517.SAMN05444272_3626"/>
<evidence type="ECO:0000313" key="1">
    <source>
        <dbReference type="EMBL" id="SHM96524.1"/>
    </source>
</evidence>
<accession>A0A1M7MZL9</accession>
<gene>
    <name evidence="1" type="ORF">SAMN05444272_3626</name>
</gene>
<dbReference type="CDD" id="cd19166">
    <property type="entry name" value="HemeO-bac"/>
    <property type="match status" value="1"/>
</dbReference>
<name>A0A1M7MZL9_9HYPH</name>
<keyword evidence="2" id="KW-1185">Reference proteome</keyword>
<dbReference type="EMBL" id="FRBW01000004">
    <property type="protein sequence ID" value="SHM96524.1"/>
    <property type="molecule type" value="Genomic_DNA"/>
</dbReference>
<dbReference type="AlphaFoldDB" id="A0A1M7MZL9"/>
<dbReference type="InterPro" id="IPR016084">
    <property type="entry name" value="Haem_Oase-like_multi-hlx"/>
</dbReference>
<sequence>MTDRRKLLRDQTNHLHKKLDDNVGPLGTSDQYLRYLRGMLQFRRPIEQQIAASRLPEDFSTFVPSRISEELESDLRALDRAPIIVPAELIDPQPLDFSELLGVLYVLEGSSLGARFLIKRAEQLGFGEATGASHLAKQTCDSGNWKAFCALLEQVETVDEEAMASAARTTFSRALDAFEKV</sequence>
<reference evidence="1 2" key="1">
    <citation type="submission" date="2016-11" db="EMBL/GenBank/DDBJ databases">
        <authorList>
            <person name="Jaros S."/>
            <person name="Januszkiewicz K."/>
            <person name="Wedrychowicz H."/>
        </authorList>
    </citation>
    <scope>NUCLEOTIDE SEQUENCE [LARGE SCALE GENOMIC DNA]</scope>
    <source>
        <strain evidence="1 2">DSM 22153</strain>
    </source>
</reference>